<evidence type="ECO:0000256" key="1">
    <source>
        <dbReference type="ARBA" id="ARBA00000900"/>
    </source>
</evidence>
<reference evidence="8" key="1">
    <citation type="journal article" date="2006" name="Science">
        <title>The genome of black cottonwood, Populus trichocarpa (Torr. &amp; Gray).</title>
        <authorList>
            <person name="Tuskan G.A."/>
            <person name="Difazio S."/>
            <person name="Jansson S."/>
            <person name="Bohlmann J."/>
            <person name="Grigoriev I."/>
            <person name="Hellsten U."/>
            <person name="Putnam N."/>
            <person name="Ralph S."/>
            <person name="Rombauts S."/>
            <person name="Salamov A."/>
            <person name="Schein J."/>
            <person name="Sterck L."/>
            <person name="Aerts A."/>
            <person name="Bhalerao R.R."/>
            <person name="Bhalerao R.P."/>
            <person name="Blaudez D."/>
            <person name="Boerjan W."/>
            <person name="Brun A."/>
            <person name="Brunner A."/>
            <person name="Busov V."/>
            <person name="Campbell M."/>
            <person name="Carlson J."/>
            <person name="Chalot M."/>
            <person name="Chapman J."/>
            <person name="Chen G.L."/>
            <person name="Cooper D."/>
            <person name="Coutinho P.M."/>
            <person name="Couturier J."/>
            <person name="Covert S."/>
            <person name="Cronk Q."/>
            <person name="Cunningham R."/>
            <person name="Davis J."/>
            <person name="Degroeve S."/>
            <person name="Dejardin A."/>
            <person name="Depamphilis C."/>
            <person name="Detter J."/>
            <person name="Dirks B."/>
            <person name="Dubchak I."/>
            <person name="Duplessis S."/>
            <person name="Ehlting J."/>
            <person name="Ellis B."/>
            <person name="Gendler K."/>
            <person name="Goodstein D."/>
            <person name="Gribskov M."/>
            <person name="Grimwood J."/>
            <person name="Groover A."/>
            <person name="Gunter L."/>
            <person name="Hamberger B."/>
            <person name="Heinze B."/>
            <person name="Helariutta Y."/>
            <person name="Henrissat B."/>
            <person name="Holligan D."/>
            <person name="Holt R."/>
            <person name="Huang W."/>
            <person name="Islam-Faridi N."/>
            <person name="Jones S."/>
            <person name="Jones-Rhoades M."/>
            <person name="Jorgensen R."/>
            <person name="Joshi C."/>
            <person name="Kangasjarvi J."/>
            <person name="Karlsson J."/>
            <person name="Kelleher C."/>
            <person name="Kirkpatrick R."/>
            <person name="Kirst M."/>
            <person name="Kohler A."/>
            <person name="Kalluri U."/>
            <person name="Larimer F."/>
            <person name="Leebens-Mack J."/>
            <person name="Leple J.C."/>
            <person name="Locascio P."/>
            <person name="Lou Y."/>
            <person name="Lucas S."/>
            <person name="Martin F."/>
            <person name="Montanini B."/>
            <person name="Napoli C."/>
            <person name="Nelson D.R."/>
            <person name="Nelson C."/>
            <person name="Nieminen K."/>
            <person name="Nilsson O."/>
            <person name="Pereda V."/>
            <person name="Peter G."/>
            <person name="Philippe R."/>
            <person name="Pilate G."/>
            <person name="Poliakov A."/>
            <person name="Razumovskaya J."/>
            <person name="Richardson P."/>
            <person name="Rinaldi C."/>
            <person name="Ritland K."/>
            <person name="Rouze P."/>
            <person name="Ryaboy D."/>
            <person name="Schmutz J."/>
            <person name="Schrader J."/>
            <person name="Segerman B."/>
            <person name="Shin H."/>
            <person name="Siddiqui A."/>
            <person name="Sterky F."/>
            <person name="Terry A."/>
            <person name="Tsai C.J."/>
            <person name="Uberbacher E."/>
            <person name="Unneberg P."/>
            <person name="Vahala J."/>
            <person name="Wall K."/>
            <person name="Wessler S."/>
            <person name="Yang G."/>
            <person name="Yin T."/>
            <person name="Douglas C."/>
            <person name="Marra M."/>
            <person name="Sandberg G."/>
            <person name="Van de Peer Y."/>
            <person name="Rokhsar D."/>
        </authorList>
    </citation>
    <scope>NUCLEOTIDE SEQUENCE [LARGE SCALE GENOMIC DNA]</scope>
    <source>
        <strain evidence="8">Nisqually-1</strain>
    </source>
</reference>
<dbReference type="Pfam" id="PF17123">
    <property type="entry name" value="zf-RING_11"/>
    <property type="match status" value="1"/>
</dbReference>
<evidence type="ECO:0000259" key="7">
    <source>
        <dbReference type="PROSITE" id="PS50089"/>
    </source>
</evidence>
<sequence>MMLGSGWQSISVLTANEAPNMQPASMESTESLDKVKVGDQESCLTWTVCLDEISVGSVATRLPCSHVYHQNCIVLWLVNGNMCRRCRYKMPS</sequence>
<dbReference type="PANTHER" id="PTHR15710:SF196">
    <property type="entry name" value="F6A14.12 PROTEIN-RELATED"/>
    <property type="match status" value="1"/>
</dbReference>
<dbReference type="InterPro" id="IPR013083">
    <property type="entry name" value="Znf_RING/FYVE/PHD"/>
</dbReference>
<gene>
    <name evidence="8" type="ORF">POPTR_T133600</name>
</gene>
<comment type="catalytic activity">
    <reaction evidence="1">
        <text>S-ubiquitinyl-[E2 ubiquitin-conjugating enzyme]-L-cysteine + [acceptor protein]-L-lysine = [E2 ubiquitin-conjugating enzyme]-L-cysteine + N(6)-ubiquitinyl-[acceptor protein]-L-lysine.</text>
        <dbReference type="EC" id="2.3.2.27"/>
    </reaction>
</comment>
<evidence type="ECO:0000256" key="6">
    <source>
        <dbReference type="PROSITE-ProRule" id="PRU00175"/>
    </source>
</evidence>
<evidence type="ECO:0000256" key="3">
    <source>
        <dbReference type="ARBA" id="ARBA00022723"/>
    </source>
</evidence>
<dbReference type="EC" id="2.3.2.27" evidence="2"/>
<name>A0A2K1R5M8_POPTR</name>
<evidence type="ECO:0000256" key="2">
    <source>
        <dbReference type="ARBA" id="ARBA00012483"/>
    </source>
</evidence>
<feature type="domain" description="RING-type" evidence="7">
    <location>
        <begin position="48"/>
        <end position="87"/>
    </location>
</feature>
<organism evidence="8">
    <name type="scientific">Populus trichocarpa</name>
    <name type="common">Western balsam poplar</name>
    <name type="synonym">Populus balsamifera subsp. trichocarpa</name>
    <dbReference type="NCBI Taxonomy" id="3694"/>
    <lineage>
        <taxon>Eukaryota</taxon>
        <taxon>Viridiplantae</taxon>
        <taxon>Streptophyta</taxon>
        <taxon>Embryophyta</taxon>
        <taxon>Tracheophyta</taxon>
        <taxon>Spermatophyta</taxon>
        <taxon>Magnoliopsida</taxon>
        <taxon>eudicotyledons</taxon>
        <taxon>Gunneridae</taxon>
        <taxon>Pentapetalae</taxon>
        <taxon>rosids</taxon>
        <taxon>fabids</taxon>
        <taxon>Malpighiales</taxon>
        <taxon>Salicaceae</taxon>
        <taxon>Saliceae</taxon>
        <taxon>Populus</taxon>
    </lineage>
</organism>
<keyword evidence="3" id="KW-0479">Metal-binding</keyword>
<proteinExistence type="predicted"/>
<protein>
    <recommendedName>
        <fullName evidence="2">RING-type E3 ubiquitin transferase</fullName>
        <ecNumber evidence="2">2.3.2.27</ecNumber>
    </recommendedName>
</protein>
<dbReference type="GO" id="GO:0061630">
    <property type="term" value="F:ubiquitin protein ligase activity"/>
    <property type="evidence" value="ECO:0000318"/>
    <property type="project" value="GO_Central"/>
</dbReference>
<evidence type="ECO:0000256" key="5">
    <source>
        <dbReference type="ARBA" id="ARBA00022833"/>
    </source>
</evidence>
<dbReference type="SUPFAM" id="SSF57850">
    <property type="entry name" value="RING/U-box"/>
    <property type="match status" value="1"/>
</dbReference>
<dbReference type="Gene3D" id="3.30.40.10">
    <property type="entry name" value="Zinc/RING finger domain, C3HC4 (zinc finger)"/>
    <property type="match status" value="1"/>
</dbReference>
<keyword evidence="4 6" id="KW-0863">Zinc-finger</keyword>
<dbReference type="GO" id="GO:0005737">
    <property type="term" value="C:cytoplasm"/>
    <property type="evidence" value="ECO:0000318"/>
    <property type="project" value="GO_Central"/>
</dbReference>
<dbReference type="InterPro" id="IPR001841">
    <property type="entry name" value="Znf_RING"/>
</dbReference>
<dbReference type="PANTHER" id="PTHR15710">
    <property type="entry name" value="E3 UBIQUITIN-PROTEIN LIGASE PRAJA"/>
    <property type="match status" value="1"/>
</dbReference>
<dbReference type="GO" id="GO:0016567">
    <property type="term" value="P:protein ubiquitination"/>
    <property type="evidence" value="ECO:0000318"/>
    <property type="project" value="GO_Central"/>
</dbReference>
<evidence type="ECO:0000313" key="8">
    <source>
        <dbReference type="EMBL" id="PNS22569.1"/>
    </source>
</evidence>
<dbReference type="InParanoid" id="A0A2K1R5M8"/>
<reference evidence="8" key="2">
    <citation type="submission" date="2017-07" db="EMBL/GenBank/DDBJ databases">
        <title>WGS assembly of Populus trichocarpa.</title>
        <authorList>
            <person name="Tuskan G."/>
            <person name="Difazio S."/>
            <person name="Jansson S."/>
            <person name="Bohlmann J."/>
            <person name="Grigoriev I."/>
            <person name="Hellsten U."/>
            <person name="Putnam N."/>
            <person name="Ralph S."/>
            <person name="Rombauts S."/>
            <person name="Salamov A."/>
            <person name="Schein J."/>
            <person name="Sterck L."/>
            <person name="Aerts A."/>
            <person name="Bhalerao R."/>
            <person name="Bhalerao R."/>
            <person name="Blaudez D."/>
            <person name="Boerjan W."/>
            <person name="Brun A."/>
            <person name="Brunner A."/>
            <person name="Busov V."/>
            <person name="Campbell M."/>
            <person name="Carlson J."/>
            <person name="Chalot M."/>
            <person name="Chapman J."/>
            <person name="Chen G."/>
            <person name="Cooper D."/>
            <person name="Coutinho P."/>
            <person name="Couturier J."/>
            <person name="Covert S."/>
            <person name="Cronk Q."/>
            <person name="Cunningham R."/>
            <person name="Davis J."/>
            <person name="Degroeve S."/>
            <person name="Dejardin A."/>
            <person name="Depamphilis C."/>
            <person name="Detter J."/>
            <person name="Dirks B."/>
            <person name="Dubchak I."/>
            <person name="Duplessis S."/>
            <person name="Ehlting J."/>
            <person name="Ellis B."/>
            <person name="Gendler K."/>
            <person name="Goodstein D."/>
            <person name="Gribskov M."/>
            <person name="Grimwood J."/>
            <person name="Groover A."/>
            <person name="Gunter L."/>
            <person name="Hamberger B."/>
            <person name="Heinze B."/>
            <person name="Helariutta Y."/>
            <person name="Henrissat B."/>
            <person name="Holligan D."/>
            <person name="Holt R."/>
            <person name="Huang W."/>
            <person name="Islam-Faridi N."/>
            <person name="Jones S."/>
            <person name="Jones-Rhoades M."/>
            <person name="Jorgensen R."/>
            <person name="Joshi C."/>
            <person name="Kangasjarvi J."/>
            <person name="Karlsson J."/>
            <person name="Kelleher C."/>
            <person name="Kirkpatrick R."/>
            <person name="Kirst M."/>
            <person name="Kohler A."/>
            <person name="Kalluri U."/>
            <person name="Larimer F."/>
            <person name="Leebens-Mack J."/>
            <person name="Leple J."/>
            <person name="Locascio P."/>
            <person name="Lou Y."/>
            <person name="Lucas S."/>
            <person name="Martin F."/>
            <person name="Montanini B."/>
            <person name="Napoli C."/>
            <person name="Nelson D."/>
            <person name="Nelson C."/>
            <person name="Nieminen K."/>
            <person name="Nilsson O."/>
            <person name="Pereda V."/>
            <person name="Peter G."/>
            <person name="Philippe R."/>
            <person name="Pilate G."/>
            <person name="Poliakov A."/>
            <person name="Razumovskaya J."/>
            <person name="Richardson P."/>
            <person name="Rinaldi C."/>
            <person name="Ritland K."/>
            <person name="Rouze P."/>
            <person name="Ryaboy D."/>
            <person name="Schmutz J."/>
            <person name="Schrader J."/>
            <person name="Segerman B."/>
            <person name="Shin H."/>
            <person name="Siddiqui A."/>
            <person name="Sterky F."/>
            <person name="Terry A."/>
            <person name="Tsai C."/>
            <person name="Uberbacher E."/>
            <person name="Unneberg P."/>
            <person name="Vahala J."/>
            <person name="Wall K."/>
            <person name="Wessler S."/>
            <person name="Yang G."/>
            <person name="Yin T."/>
            <person name="Douglas C."/>
            <person name="Marra M."/>
            <person name="Sandberg G."/>
            <person name="Van De Peer Y."/>
            <person name="Rokhsar D."/>
        </authorList>
    </citation>
    <scope>NUCLEOTIDE SEQUENCE</scope>
    <source>
        <strain evidence="8">Nisqually-1</strain>
    </source>
</reference>
<dbReference type="FunFam" id="3.30.40.10:FF:000781">
    <property type="entry name" value="Uncharacterized protein"/>
    <property type="match status" value="1"/>
</dbReference>
<dbReference type="AlphaFoldDB" id="A0A2K1R5M8"/>
<accession>A0A2K1R5M8</accession>
<keyword evidence="5" id="KW-0862">Zinc</keyword>
<dbReference type="PROSITE" id="PS50089">
    <property type="entry name" value="ZF_RING_2"/>
    <property type="match status" value="1"/>
</dbReference>
<dbReference type="EMBL" id="KZ623482">
    <property type="protein sequence ID" value="PNS22569.1"/>
    <property type="molecule type" value="Genomic_DNA"/>
</dbReference>
<dbReference type="GO" id="GO:0008270">
    <property type="term" value="F:zinc ion binding"/>
    <property type="evidence" value="ECO:0007669"/>
    <property type="project" value="UniProtKB-KW"/>
</dbReference>
<evidence type="ECO:0000256" key="4">
    <source>
        <dbReference type="ARBA" id="ARBA00022771"/>
    </source>
</evidence>